<dbReference type="EMBL" id="JAFBDR010000023">
    <property type="protein sequence ID" value="MBM7572923.1"/>
    <property type="molecule type" value="Genomic_DNA"/>
</dbReference>
<proteinExistence type="predicted"/>
<comment type="caution">
    <text evidence="1">The sequence shown here is derived from an EMBL/GenBank/DDBJ whole genome shotgun (WGS) entry which is preliminary data.</text>
</comment>
<accession>A0ABS2N473</accession>
<keyword evidence="2" id="KW-1185">Reference proteome</keyword>
<protein>
    <submittedName>
        <fullName evidence="1">Uncharacterized protein</fullName>
    </submittedName>
</protein>
<gene>
    <name evidence="1" type="ORF">JOC48_003455</name>
</gene>
<organism evidence="1 2">
    <name type="scientific">Aquibacillus albus</name>
    <dbReference type="NCBI Taxonomy" id="1168171"/>
    <lineage>
        <taxon>Bacteria</taxon>
        <taxon>Bacillati</taxon>
        <taxon>Bacillota</taxon>
        <taxon>Bacilli</taxon>
        <taxon>Bacillales</taxon>
        <taxon>Bacillaceae</taxon>
        <taxon>Aquibacillus</taxon>
    </lineage>
</organism>
<sequence length="56" mass="6515">MKNLKDELKQLRVVKKALNVEKHQHQVGVLSVLVSEIYDSIKFNELDVYVNYNNGN</sequence>
<evidence type="ECO:0000313" key="1">
    <source>
        <dbReference type="EMBL" id="MBM7572923.1"/>
    </source>
</evidence>
<reference evidence="1 2" key="1">
    <citation type="submission" date="2021-01" db="EMBL/GenBank/DDBJ databases">
        <title>Genomic Encyclopedia of Type Strains, Phase IV (KMG-IV): sequencing the most valuable type-strain genomes for metagenomic binning, comparative biology and taxonomic classification.</title>
        <authorList>
            <person name="Goeker M."/>
        </authorList>
    </citation>
    <scope>NUCLEOTIDE SEQUENCE [LARGE SCALE GENOMIC DNA]</scope>
    <source>
        <strain evidence="1 2">DSM 23711</strain>
    </source>
</reference>
<dbReference type="RefSeq" id="WP_204501598.1">
    <property type="nucleotide sequence ID" value="NZ_JAFBDR010000023.1"/>
</dbReference>
<dbReference type="Proteomes" id="UP001296943">
    <property type="component" value="Unassembled WGS sequence"/>
</dbReference>
<name>A0ABS2N473_9BACI</name>
<evidence type="ECO:0000313" key="2">
    <source>
        <dbReference type="Proteomes" id="UP001296943"/>
    </source>
</evidence>